<evidence type="ECO:0000313" key="8">
    <source>
        <dbReference type="EMBL" id="ODV59553.1"/>
    </source>
</evidence>
<keyword evidence="7" id="KW-0479">Metal-binding</keyword>
<keyword evidence="1 7" id="KW-0831">Ubiquinone biosynthesis</keyword>
<keyword evidence="7" id="KW-0862">Zinc</keyword>
<evidence type="ECO:0000256" key="1">
    <source>
        <dbReference type="ARBA" id="ARBA00022688"/>
    </source>
</evidence>
<dbReference type="InParanoid" id="A0A1D2VDI6"/>
<sequence>MLLKPLYHGHVPLRTIDRALMVISCSVGAYFHPENNNYIIGLGESTAFKPVLEKLRDGMLSDKTGRQILRERPRITSSSLNLNYLKNLPSNTLGNTYYKWLEREKVSPDTRAPVKYIDEDELAYIFQRYRECHDFHHAIAGLPITIEGEISVKAFEFANLGLPFAGFGTLFAPFRLNATQKKRIYQIYYPWAFSNGVNCKSLLNVYWEKILEHDINELCKELQIEKPPDLRQLRRLQKIKNRSK</sequence>
<comment type="cofactor">
    <cofactor evidence="7">
        <name>Zn(2+)</name>
        <dbReference type="ChEBI" id="CHEBI:29105"/>
    </cofactor>
</comment>
<dbReference type="GO" id="GO:0120539">
    <property type="term" value="F:4-hydroxy-3-methoxy-5-polyprenylbenzoate decarboxylase activity"/>
    <property type="evidence" value="ECO:0007669"/>
    <property type="project" value="UniProtKB-EC"/>
</dbReference>
<dbReference type="GeneID" id="30968735"/>
<evidence type="ECO:0000256" key="7">
    <source>
        <dbReference type="HAMAP-Rule" id="MF_03111"/>
    </source>
</evidence>
<comment type="subcellular location">
    <subcellularLocation>
        <location evidence="7">Mitochondrion inner membrane</location>
        <topology evidence="7">Peripheral membrane protein</topology>
        <orientation evidence="7">Matrix side</orientation>
    </subcellularLocation>
</comment>
<feature type="binding site" evidence="7">
    <location>
        <position position="133"/>
    </location>
    <ligand>
        <name>Zn(2+)</name>
        <dbReference type="ChEBI" id="CHEBI:29105"/>
    </ligand>
</feature>
<proteinExistence type="inferred from homology"/>
<dbReference type="InterPro" id="IPR027540">
    <property type="entry name" value="Coq4_euk"/>
</dbReference>
<dbReference type="STRING" id="1344418.A0A1D2VDI6"/>
<keyword evidence="3 7" id="KW-0496">Mitochondrion</keyword>
<dbReference type="PANTHER" id="PTHR12922:SF7">
    <property type="entry name" value="UBIQUINONE BIOSYNTHESIS PROTEIN COQ4 HOMOLOG, MITOCHONDRIAL"/>
    <property type="match status" value="1"/>
</dbReference>
<keyword evidence="2 7" id="KW-0999">Mitochondrion inner membrane</keyword>
<dbReference type="AlphaFoldDB" id="A0A1D2VDI6"/>
<evidence type="ECO:0000256" key="4">
    <source>
        <dbReference type="ARBA" id="ARBA00023136"/>
    </source>
</evidence>
<dbReference type="FunCoup" id="A0A1D2VDI6">
    <property type="interactions" value="529"/>
</dbReference>
<protein>
    <recommendedName>
        <fullName evidence="6">4-hydroxy-3-methoxy-5-polyprenylbenzoate decarboxylase</fullName>
    </recommendedName>
</protein>
<evidence type="ECO:0000313" key="9">
    <source>
        <dbReference type="Proteomes" id="UP000095038"/>
    </source>
</evidence>
<dbReference type="EMBL" id="KV454485">
    <property type="protein sequence ID" value="ODV59553.1"/>
    <property type="molecule type" value="Genomic_DNA"/>
</dbReference>
<organism evidence="8 9">
    <name type="scientific">Ascoidea rubescens DSM 1968</name>
    <dbReference type="NCBI Taxonomy" id="1344418"/>
    <lineage>
        <taxon>Eukaryota</taxon>
        <taxon>Fungi</taxon>
        <taxon>Dikarya</taxon>
        <taxon>Ascomycota</taxon>
        <taxon>Saccharomycotina</taxon>
        <taxon>Saccharomycetes</taxon>
        <taxon>Ascoideaceae</taxon>
        <taxon>Ascoidea</taxon>
    </lineage>
</organism>
<accession>A0A1D2VDI6</accession>
<dbReference type="GO" id="GO:0008270">
    <property type="term" value="F:zinc ion binding"/>
    <property type="evidence" value="ECO:0007669"/>
    <property type="project" value="UniProtKB-UniRule"/>
</dbReference>
<dbReference type="RefSeq" id="XP_020045860.1">
    <property type="nucleotide sequence ID" value="XM_020195099.1"/>
</dbReference>
<name>A0A1D2VDI6_9ASCO</name>
<dbReference type="Pfam" id="PF05019">
    <property type="entry name" value="Coq4"/>
    <property type="match status" value="1"/>
</dbReference>
<evidence type="ECO:0000256" key="2">
    <source>
        <dbReference type="ARBA" id="ARBA00022792"/>
    </source>
</evidence>
<keyword evidence="5 7" id="KW-0456">Lyase</keyword>
<gene>
    <name evidence="7" type="primary">COQ4</name>
    <name evidence="8" type="ORF">ASCRUDRAFT_9229</name>
</gene>
<comment type="function">
    <text evidence="7">Lyase that catalyzes the C1-decarboxylation of 4-hydroxy-3-methoxy-5-(all-trans-polyprenyl)benzoic acid into 2-methoxy-6-(all-trans-polyprenyl)phenol during ubiquinone biosynthesis.</text>
</comment>
<dbReference type="OrthoDB" id="4249at2759"/>
<dbReference type="UniPathway" id="UPA00232"/>
<comment type="subunit">
    <text evidence="7">Component of a multi-subunit COQ enzyme complex, composed of at least COQ3, COQ4, COQ5, COQ6, COQ7 and COQ9.</text>
</comment>
<keyword evidence="9" id="KW-1185">Reference proteome</keyword>
<feature type="binding site" evidence="7">
    <location>
        <position position="149"/>
    </location>
    <ligand>
        <name>Zn(2+)</name>
        <dbReference type="ChEBI" id="CHEBI:29105"/>
    </ligand>
</feature>
<comment type="pathway">
    <text evidence="7">Cofactor biosynthesis; ubiquinone biosynthesis.</text>
</comment>
<dbReference type="Proteomes" id="UP000095038">
    <property type="component" value="Unassembled WGS sequence"/>
</dbReference>
<evidence type="ECO:0000256" key="3">
    <source>
        <dbReference type="ARBA" id="ARBA00023128"/>
    </source>
</evidence>
<dbReference type="HAMAP" id="MF_03111">
    <property type="entry name" value="Coq4"/>
    <property type="match status" value="1"/>
</dbReference>
<dbReference type="PANTHER" id="PTHR12922">
    <property type="entry name" value="UBIQUINONE BIOSYNTHESIS PROTEIN"/>
    <property type="match status" value="1"/>
</dbReference>
<reference evidence="9" key="1">
    <citation type="submission" date="2016-05" db="EMBL/GenBank/DDBJ databases">
        <title>Comparative genomics of biotechnologically important yeasts.</title>
        <authorList>
            <consortium name="DOE Joint Genome Institute"/>
            <person name="Riley R."/>
            <person name="Haridas S."/>
            <person name="Wolfe K.H."/>
            <person name="Lopes M.R."/>
            <person name="Hittinger C.T."/>
            <person name="Goker M."/>
            <person name="Salamov A."/>
            <person name="Wisecaver J."/>
            <person name="Long T.M."/>
            <person name="Aerts A.L."/>
            <person name="Barry K."/>
            <person name="Choi C."/>
            <person name="Clum A."/>
            <person name="Coughlan A.Y."/>
            <person name="Deshpande S."/>
            <person name="Douglass A.P."/>
            <person name="Hanson S.J."/>
            <person name="Klenk H.-P."/>
            <person name="Labutti K."/>
            <person name="Lapidus A."/>
            <person name="Lindquist E."/>
            <person name="Lipzen A."/>
            <person name="Meier-Kolthoff J.P."/>
            <person name="Ohm R.A."/>
            <person name="Otillar R.P."/>
            <person name="Pangilinan J."/>
            <person name="Peng Y."/>
            <person name="Rokas A."/>
            <person name="Rosa C.A."/>
            <person name="Scheuner C."/>
            <person name="Sibirny A.A."/>
            <person name="Slot J.C."/>
            <person name="Stielow J.B."/>
            <person name="Sun H."/>
            <person name="Kurtzman C.P."/>
            <person name="Blackwell M."/>
            <person name="Grigoriev I.V."/>
            <person name="Jeffries T.W."/>
        </authorList>
    </citation>
    <scope>NUCLEOTIDE SEQUENCE [LARGE SCALE GENOMIC DNA]</scope>
    <source>
        <strain evidence="9">DSM 1968</strain>
    </source>
</reference>
<feature type="binding site" evidence="7">
    <location>
        <position position="134"/>
    </location>
    <ligand>
        <name>Zn(2+)</name>
        <dbReference type="ChEBI" id="CHEBI:29105"/>
    </ligand>
</feature>
<feature type="binding site" evidence="7">
    <location>
        <position position="137"/>
    </location>
    <ligand>
        <name>Zn(2+)</name>
        <dbReference type="ChEBI" id="CHEBI:29105"/>
    </ligand>
</feature>
<keyword evidence="4 7" id="KW-0472">Membrane</keyword>
<dbReference type="GO" id="GO:0031314">
    <property type="term" value="C:extrinsic component of mitochondrial inner membrane"/>
    <property type="evidence" value="ECO:0007669"/>
    <property type="project" value="UniProtKB-UniRule"/>
</dbReference>
<dbReference type="InterPro" id="IPR007715">
    <property type="entry name" value="Coq4"/>
</dbReference>
<evidence type="ECO:0000256" key="6">
    <source>
        <dbReference type="ARBA" id="ARBA00081568"/>
    </source>
</evidence>
<comment type="catalytic activity">
    <reaction evidence="7">
        <text>a 4-hydroxy-3-methoxy-5-(all-trans-polyprenyl)benzoate + H(+) = a 2-methoxy-6-(all-trans-polyprenyl)phenol + CO2</text>
        <dbReference type="Rhea" id="RHEA:81179"/>
        <dbReference type="Rhea" id="RHEA-COMP:9551"/>
        <dbReference type="Rhea" id="RHEA-COMP:10931"/>
        <dbReference type="ChEBI" id="CHEBI:15378"/>
        <dbReference type="ChEBI" id="CHEBI:16526"/>
        <dbReference type="ChEBI" id="CHEBI:62731"/>
        <dbReference type="ChEBI" id="CHEBI:84443"/>
        <dbReference type="EC" id="4.1.1.130"/>
    </reaction>
</comment>
<comment type="similarity">
    <text evidence="7">Belongs to the COQ4 family.</text>
</comment>
<evidence type="ECO:0000256" key="5">
    <source>
        <dbReference type="ARBA" id="ARBA00023239"/>
    </source>
</evidence>